<proteinExistence type="inferred from homology"/>
<dbReference type="Pfam" id="PF01804">
    <property type="entry name" value="Penicil_amidase"/>
    <property type="match status" value="1"/>
</dbReference>
<dbReference type="EC" id="3.5.1.-" evidence="6"/>
<evidence type="ECO:0000256" key="4">
    <source>
        <dbReference type="ARBA" id="ARBA00038735"/>
    </source>
</evidence>
<protein>
    <submittedName>
        <fullName evidence="6">Penicillin acylase family protein</fullName>
        <ecNumber evidence="6">3.5.1.-</ecNumber>
    </submittedName>
</protein>
<keyword evidence="3" id="KW-0865">Zymogen</keyword>
<keyword evidence="5" id="KW-1133">Transmembrane helix</keyword>
<gene>
    <name evidence="6" type="ORF">QNM18_04595</name>
</gene>
<dbReference type="Gene3D" id="3.60.20.10">
    <property type="entry name" value="Glutamine Phosphoribosylpyrophosphate, subunit 1, domain 1"/>
    <property type="match status" value="1"/>
</dbReference>
<comment type="similarity">
    <text evidence="1">Belongs to the peptidase S45 family.</text>
</comment>
<name>A0ABT7EH26_9GAMM</name>
<dbReference type="InterPro" id="IPR043147">
    <property type="entry name" value="Penicillin_amidase_A-knob"/>
</dbReference>
<dbReference type="PANTHER" id="PTHR34218:SF4">
    <property type="entry name" value="ACYL-HOMOSERINE LACTONE ACYLASE QUIP"/>
    <property type="match status" value="1"/>
</dbReference>
<evidence type="ECO:0000256" key="3">
    <source>
        <dbReference type="ARBA" id="ARBA00023145"/>
    </source>
</evidence>
<reference evidence="6 7" key="1">
    <citation type="submission" date="2023-05" db="EMBL/GenBank/DDBJ databases">
        <title>Pseudoalteromonas ardens sp. nov., Pseudoalteromonas obscura sp. nov., and Pseudoalteromonas umbrosa sp. nov., isolated from the coral Montipora capitata.</title>
        <authorList>
            <person name="Thomas E.M."/>
            <person name="Smith E.M."/>
            <person name="Papke E."/>
            <person name="Shlafstein M.D."/>
            <person name="Oline D.K."/>
            <person name="Videau P."/>
            <person name="Saw J.H."/>
            <person name="Strangman W.K."/>
            <person name="Ushijima B."/>
        </authorList>
    </citation>
    <scope>NUCLEOTIDE SEQUENCE [LARGE SCALE GENOMIC DNA]</scope>
    <source>
        <strain evidence="6 7">P94</strain>
    </source>
</reference>
<dbReference type="Gene3D" id="1.10.1400.10">
    <property type="match status" value="1"/>
</dbReference>
<dbReference type="RefSeq" id="WP_284136501.1">
    <property type="nucleotide sequence ID" value="NZ_JASJUT010000002.1"/>
</dbReference>
<dbReference type="Gene3D" id="1.10.439.10">
    <property type="entry name" value="Penicillin Amidohydrolase, domain 1"/>
    <property type="match status" value="1"/>
</dbReference>
<feature type="transmembrane region" description="Helical" evidence="5">
    <location>
        <begin position="12"/>
        <end position="34"/>
    </location>
</feature>
<organism evidence="6 7">
    <name type="scientific">Pseudoalteromonas obscura</name>
    <dbReference type="NCBI Taxonomy" id="3048491"/>
    <lineage>
        <taxon>Bacteria</taxon>
        <taxon>Pseudomonadati</taxon>
        <taxon>Pseudomonadota</taxon>
        <taxon>Gammaproteobacteria</taxon>
        <taxon>Alteromonadales</taxon>
        <taxon>Pseudoalteromonadaceae</taxon>
        <taxon>Pseudoalteromonas</taxon>
    </lineage>
</organism>
<dbReference type="InterPro" id="IPR043146">
    <property type="entry name" value="Penicillin_amidase_N_B-knob"/>
</dbReference>
<keyword evidence="7" id="KW-1185">Reference proteome</keyword>
<dbReference type="CDD" id="cd03747">
    <property type="entry name" value="Ntn_PGA_like"/>
    <property type="match status" value="1"/>
</dbReference>
<dbReference type="GO" id="GO:0016787">
    <property type="term" value="F:hydrolase activity"/>
    <property type="evidence" value="ECO:0007669"/>
    <property type="project" value="UniProtKB-KW"/>
</dbReference>
<comment type="caution">
    <text evidence="6">The sequence shown here is derived from an EMBL/GenBank/DDBJ whole genome shotgun (WGS) entry which is preliminary data.</text>
</comment>
<comment type="subunit">
    <text evidence="4">Heterodimer of an alpha subunit and a beta subunit processed from the same precursor.</text>
</comment>
<dbReference type="InterPro" id="IPR023343">
    <property type="entry name" value="Penicillin_amidase_dom1"/>
</dbReference>
<evidence type="ECO:0000256" key="5">
    <source>
        <dbReference type="SAM" id="Phobius"/>
    </source>
</evidence>
<keyword evidence="5" id="KW-0472">Membrane</keyword>
<sequence>MFNSLKEKHPLLSRLSAWILLPLLAICLAMYLWLSSDLPTANSVVEVTGKHGTAVISRNEWGVPTISAKQDLSAFFALGLAHAQDRLWQMDYQRRLGKGRLAEILGVSALSSDKLMRTLDLKTAAESALNGLSDKTRAILKAYVDGVNQGISALKVMPIEFYYYDIDIEPWSESDSLLLIKLMAMNLGANYQDELSNSILVKHLGRVKAHELLGINIAPAHDVPATSAQEFAALSEFYQNIERQYHATWEGVGSNAWVVSGRHTQSSLPMLSGDPHLRLQLPTTFYLAKLQGELLDVTGATIPGVPAVIFGHNRHIAWSGVNLAADVQDIYLERQHQVNENLFEYNGAWVKANIKVEKIVVAQQFPAFLRAPYQPLEWQVRSTSNGPLLSDVFGSDRHFSLKWSVLDPVDTSLQSFLEVNYARDQQTFSLALEQHHAPALAFVYGDVADNIGLFTAGKIPIRHDANGQLPVPGWTAQYQWQGYVPFEEMPQQMNPESGIIVTANNQMHGPSYPHIISNNWQPDFRAQRIADLLLQHIQEKNKLSLGDMAAIQSDVYAIHAEKVVAFLLQSVAKTSAQDELVSVLEDWNMEMSARSAGAVIFRAWSRHFNSRVIGDELKVQFSYPNRMSVLDGLSASYQAEFIAAVINGEHRAWCDDVTTEAIESCEKMAQLSLIDAKDELELMLGGNPESWQWQDMHKVTLPHSTFSQHPFLAKFFNQEHATQGGLYTVNVAGGSYSKDEGYIKHMGATYRQLIDLGALSDTQFILDTGQSGHLFSPHYTDMVERFERGEYVSIDQSELGQTQDAGEK</sequence>
<dbReference type="InterPro" id="IPR029055">
    <property type="entry name" value="Ntn_hydrolases_N"/>
</dbReference>
<dbReference type="InterPro" id="IPR014395">
    <property type="entry name" value="Pen/GL7ACA/AHL_acylase"/>
</dbReference>
<evidence type="ECO:0000256" key="1">
    <source>
        <dbReference type="ARBA" id="ARBA00006586"/>
    </source>
</evidence>
<dbReference type="EMBL" id="JASJUT010000002">
    <property type="protein sequence ID" value="MDK2594343.1"/>
    <property type="molecule type" value="Genomic_DNA"/>
</dbReference>
<dbReference type="SUPFAM" id="SSF56235">
    <property type="entry name" value="N-terminal nucleophile aminohydrolases (Ntn hydrolases)"/>
    <property type="match status" value="1"/>
</dbReference>
<dbReference type="PIRSF" id="PIRSF001227">
    <property type="entry name" value="Pen_acylase"/>
    <property type="match status" value="1"/>
</dbReference>
<evidence type="ECO:0000313" key="6">
    <source>
        <dbReference type="EMBL" id="MDK2594343.1"/>
    </source>
</evidence>
<dbReference type="Gene3D" id="2.30.120.10">
    <property type="match status" value="1"/>
</dbReference>
<dbReference type="Proteomes" id="UP001231915">
    <property type="component" value="Unassembled WGS sequence"/>
</dbReference>
<dbReference type="PANTHER" id="PTHR34218">
    <property type="entry name" value="PEPTIDASE S45 PENICILLIN AMIDASE"/>
    <property type="match status" value="1"/>
</dbReference>
<accession>A0ABT7EH26</accession>
<evidence type="ECO:0000256" key="2">
    <source>
        <dbReference type="ARBA" id="ARBA00022801"/>
    </source>
</evidence>
<keyword evidence="2 6" id="KW-0378">Hydrolase</keyword>
<evidence type="ECO:0000313" key="7">
    <source>
        <dbReference type="Proteomes" id="UP001231915"/>
    </source>
</evidence>
<keyword evidence="5" id="KW-0812">Transmembrane</keyword>
<dbReference type="InterPro" id="IPR002692">
    <property type="entry name" value="S45"/>
</dbReference>